<name>A0ABD0JMB7_9CAEN</name>
<comment type="caution">
    <text evidence="1">The sequence shown here is derived from an EMBL/GenBank/DDBJ whole genome shotgun (WGS) entry which is preliminary data.</text>
</comment>
<sequence length="77" mass="8582">MRALLGVFEVGVEADKRSSWGKVKNIIWIEDTIITAVTEPRLLPGALKLSRHNTHTTTVQFSVQRQCKDFAAESDGL</sequence>
<keyword evidence="2" id="KW-1185">Reference proteome</keyword>
<evidence type="ECO:0000313" key="1">
    <source>
        <dbReference type="EMBL" id="KAK7475831.1"/>
    </source>
</evidence>
<evidence type="ECO:0000313" key="2">
    <source>
        <dbReference type="Proteomes" id="UP001519460"/>
    </source>
</evidence>
<dbReference type="AlphaFoldDB" id="A0ABD0JMB7"/>
<reference evidence="1 2" key="1">
    <citation type="journal article" date="2023" name="Sci. Data">
        <title>Genome assembly of the Korean intertidal mud-creeper Batillaria attramentaria.</title>
        <authorList>
            <person name="Patra A.K."/>
            <person name="Ho P.T."/>
            <person name="Jun S."/>
            <person name="Lee S.J."/>
            <person name="Kim Y."/>
            <person name="Won Y.J."/>
        </authorList>
    </citation>
    <scope>NUCLEOTIDE SEQUENCE [LARGE SCALE GENOMIC DNA]</scope>
    <source>
        <strain evidence="1">Wonlab-2016</strain>
    </source>
</reference>
<protein>
    <submittedName>
        <fullName evidence="1">Uncharacterized protein</fullName>
    </submittedName>
</protein>
<dbReference type="EMBL" id="JACVVK020000392">
    <property type="protein sequence ID" value="KAK7475831.1"/>
    <property type="molecule type" value="Genomic_DNA"/>
</dbReference>
<dbReference type="Proteomes" id="UP001519460">
    <property type="component" value="Unassembled WGS sequence"/>
</dbReference>
<accession>A0ABD0JMB7</accession>
<organism evidence="1 2">
    <name type="scientific">Batillaria attramentaria</name>
    <dbReference type="NCBI Taxonomy" id="370345"/>
    <lineage>
        <taxon>Eukaryota</taxon>
        <taxon>Metazoa</taxon>
        <taxon>Spiralia</taxon>
        <taxon>Lophotrochozoa</taxon>
        <taxon>Mollusca</taxon>
        <taxon>Gastropoda</taxon>
        <taxon>Caenogastropoda</taxon>
        <taxon>Sorbeoconcha</taxon>
        <taxon>Cerithioidea</taxon>
        <taxon>Batillariidae</taxon>
        <taxon>Batillaria</taxon>
    </lineage>
</organism>
<proteinExistence type="predicted"/>
<gene>
    <name evidence="1" type="ORF">BaRGS_00032881</name>
</gene>